<sequence length="50" mass="5657">MLVKEFACAKPVLYSQFSLDLLMENLEQSFDLNFFVGLIPEGIGTIFTLI</sequence>
<name>U9UV09_RHIID</name>
<protein>
    <submittedName>
        <fullName evidence="1">Uncharacterized protein</fullName>
    </submittedName>
</protein>
<dbReference type="EMBL" id="KI274116">
    <property type="protein sequence ID" value="ESA24220.1"/>
    <property type="molecule type" value="Genomic_DNA"/>
</dbReference>
<reference evidence="1" key="1">
    <citation type="submission" date="2013-07" db="EMBL/GenBank/DDBJ databases">
        <title>The genome of an arbuscular mycorrhizal fungus provides insights into the evolution of the oldest plant symbiosis.</title>
        <authorList>
            <consortium name="DOE Joint Genome Institute"/>
            <person name="Tisserant E."/>
            <person name="Malbreil M."/>
            <person name="Kuo A."/>
            <person name="Kohler A."/>
            <person name="Symeonidi A."/>
            <person name="Balestrini R."/>
            <person name="Charron P."/>
            <person name="Duensing N."/>
            <person name="Frei-dit-Frey N."/>
            <person name="Gianinazzi-Pearson V."/>
            <person name="Gilbert B."/>
            <person name="Handa Y."/>
            <person name="Hijri M."/>
            <person name="Kaul R."/>
            <person name="Kawaguchi M."/>
            <person name="Krajinski F."/>
            <person name="Lammers P."/>
            <person name="Lapierre D."/>
            <person name="Masclaux F.G."/>
            <person name="Murat C."/>
            <person name="Morin E."/>
            <person name="Ndikumana S."/>
            <person name="Pagni M."/>
            <person name="Petitpierre D."/>
            <person name="Requena N."/>
            <person name="Rosikiewicz P."/>
            <person name="Riley R."/>
            <person name="Saito K."/>
            <person name="San Clemente H."/>
            <person name="Shapiro H."/>
            <person name="van Tuinen D."/>
            <person name="Becard G."/>
            <person name="Bonfante P."/>
            <person name="Paszkowski U."/>
            <person name="Shachar-Hill Y."/>
            <person name="Young J.P."/>
            <person name="Sanders I.R."/>
            <person name="Henrissat B."/>
            <person name="Rensing S.A."/>
            <person name="Grigoriev I.V."/>
            <person name="Corradi N."/>
            <person name="Roux C."/>
            <person name="Martin F."/>
        </authorList>
    </citation>
    <scope>NUCLEOTIDE SEQUENCE</scope>
    <source>
        <strain evidence="1">DAOM 197198</strain>
    </source>
</reference>
<dbReference type="AlphaFoldDB" id="U9UV09"/>
<evidence type="ECO:0000313" key="1">
    <source>
        <dbReference type="EMBL" id="ESA24220.1"/>
    </source>
</evidence>
<organism evidence="1">
    <name type="scientific">Rhizophagus irregularis (strain DAOM 181602 / DAOM 197198 / MUCL 43194)</name>
    <name type="common">Arbuscular mycorrhizal fungus</name>
    <name type="synonym">Glomus intraradices</name>
    <dbReference type="NCBI Taxonomy" id="747089"/>
    <lineage>
        <taxon>Eukaryota</taxon>
        <taxon>Fungi</taxon>
        <taxon>Fungi incertae sedis</taxon>
        <taxon>Mucoromycota</taxon>
        <taxon>Glomeromycotina</taxon>
        <taxon>Glomeromycetes</taxon>
        <taxon>Glomerales</taxon>
        <taxon>Glomeraceae</taxon>
        <taxon>Rhizophagus</taxon>
    </lineage>
</organism>
<proteinExistence type="predicted"/>
<gene>
    <name evidence="1" type="ORF">GLOINDRAFT_14634</name>
</gene>
<dbReference type="HOGENOM" id="CLU_3125719_0_0_1"/>
<accession>U9UV09</accession>